<dbReference type="PROSITE" id="PS51918">
    <property type="entry name" value="RADICAL_SAM"/>
    <property type="match status" value="1"/>
</dbReference>
<dbReference type="KEGG" id="ttk:TST_1713"/>
<dbReference type="Gene3D" id="3.20.20.70">
    <property type="entry name" value="Aldolase class I"/>
    <property type="match status" value="1"/>
</dbReference>
<evidence type="ECO:0000256" key="2">
    <source>
        <dbReference type="ARBA" id="ARBA00022691"/>
    </source>
</evidence>
<gene>
    <name evidence="9" type="ORF">TST_1713</name>
</gene>
<dbReference type="SFLD" id="SFLDS00029">
    <property type="entry name" value="Radical_SAM"/>
    <property type="match status" value="1"/>
</dbReference>
<dbReference type="Gene3D" id="1.10.150.20">
    <property type="entry name" value="5' to 3' exonuclease, C-terminal subdomain"/>
    <property type="match status" value="1"/>
</dbReference>
<dbReference type="Pfam" id="PF04055">
    <property type="entry name" value="Radical_SAM"/>
    <property type="match status" value="1"/>
</dbReference>
<accession>A0A0S3QVZ5</accession>
<dbReference type="GO" id="GO:0003677">
    <property type="term" value="F:DNA binding"/>
    <property type="evidence" value="ECO:0007669"/>
    <property type="project" value="InterPro"/>
</dbReference>
<dbReference type="GO" id="GO:0046872">
    <property type="term" value="F:metal ion binding"/>
    <property type="evidence" value="ECO:0007669"/>
    <property type="project" value="UniProtKB-KW"/>
</dbReference>
<evidence type="ECO:0000256" key="4">
    <source>
        <dbReference type="ARBA" id="ARBA00022763"/>
    </source>
</evidence>
<evidence type="ECO:0000313" key="10">
    <source>
        <dbReference type="Proteomes" id="UP000063234"/>
    </source>
</evidence>
<dbReference type="InterPro" id="IPR058240">
    <property type="entry name" value="rSAM_sf"/>
</dbReference>
<keyword evidence="2" id="KW-0949">S-adenosyl-L-methionine</keyword>
<keyword evidence="5" id="KW-0408">Iron</keyword>
<dbReference type="CDD" id="cd01335">
    <property type="entry name" value="Radical_SAM"/>
    <property type="match status" value="1"/>
</dbReference>
<dbReference type="InterPro" id="IPR003583">
    <property type="entry name" value="Hlx-hairpin-Hlx_DNA-bd_motif"/>
</dbReference>
<dbReference type="GO" id="GO:0006281">
    <property type="term" value="P:DNA repair"/>
    <property type="evidence" value="ECO:0007669"/>
    <property type="project" value="UniProtKB-KW"/>
</dbReference>
<keyword evidence="10" id="KW-1185">Reference proteome</keyword>
<dbReference type="SUPFAM" id="SSF47781">
    <property type="entry name" value="RuvA domain 2-like"/>
    <property type="match status" value="1"/>
</dbReference>
<dbReference type="InterPro" id="IPR007197">
    <property type="entry name" value="rSAM"/>
</dbReference>
<dbReference type="GO" id="GO:0051536">
    <property type="term" value="F:iron-sulfur cluster binding"/>
    <property type="evidence" value="ECO:0007669"/>
    <property type="project" value="UniProtKB-KW"/>
</dbReference>
<dbReference type="Proteomes" id="UP000063234">
    <property type="component" value="Chromosome"/>
</dbReference>
<evidence type="ECO:0000256" key="1">
    <source>
        <dbReference type="ARBA" id="ARBA00001966"/>
    </source>
</evidence>
<evidence type="ECO:0000256" key="3">
    <source>
        <dbReference type="ARBA" id="ARBA00022723"/>
    </source>
</evidence>
<dbReference type="AlphaFoldDB" id="A0A0S3QVZ5"/>
<dbReference type="GO" id="GO:0016787">
    <property type="term" value="F:hydrolase activity"/>
    <property type="evidence" value="ECO:0007669"/>
    <property type="project" value="UniProtKB-ARBA"/>
</dbReference>
<reference evidence="10" key="1">
    <citation type="journal article" date="2018" name="Science">
        <title>A primordial and reversible TCA cycle in a facultatively chemolithoautotrophic thermophile.</title>
        <authorList>
            <person name="Nunoura T."/>
            <person name="Chikaraishi Y."/>
            <person name="Izaki R."/>
            <person name="Suwa T."/>
            <person name="Sato T."/>
            <person name="Harada T."/>
            <person name="Mori K."/>
            <person name="Kato Y."/>
            <person name="Miyazaki M."/>
            <person name="Shimamura S."/>
            <person name="Yanagawa K."/>
            <person name="Shuto A."/>
            <person name="Ohkouchi N."/>
            <person name="Fujita N."/>
            <person name="Takaki Y."/>
            <person name="Atomi H."/>
            <person name="Takai K."/>
        </authorList>
    </citation>
    <scope>NUCLEOTIDE SEQUENCE [LARGE SCALE GENOMIC DNA]</scope>
    <source>
        <strain evidence="10">DSM 17441 / JCM 13301 / NBRC 103674 / ABI70S6</strain>
    </source>
</reference>
<dbReference type="SMART" id="SM00729">
    <property type="entry name" value="Elp3"/>
    <property type="match status" value="1"/>
</dbReference>
<dbReference type="Pfam" id="PF00633">
    <property type="entry name" value="HHH"/>
    <property type="match status" value="1"/>
</dbReference>
<organism evidence="9 10">
    <name type="scientific">Thermosulfidibacter takaii (strain DSM 17441 / JCM 13301 / NBRC 103674 / ABI70S6)</name>
    <dbReference type="NCBI Taxonomy" id="1298851"/>
    <lineage>
        <taxon>Bacteria</taxon>
        <taxon>Pseudomonadati</taxon>
        <taxon>Thermosulfidibacterota</taxon>
        <taxon>Thermosulfidibacteria</taxon>
        <taxon>Thermosulfidibacterales</taxon>
        <taxon>Thermosulfidibacteraceae</taxon>
    </lineage>
</organism>
<keyword evidence="6" id="KW-0411">Iron-sulfur</keyword>
<dbReference type="SMART" id="SM00278">
    <property type="entry name" value="HhH1"/>
    <property type="match status" value="1"/>
</dbReference>
<name>A0A0S3QVZ5_THET7</name>
<dbReference type="EMBL" id="AP013035">
    <property type="protein sequence ID" value="BAT72497.1"/>
    <property type="molecule type" value="Genomic_DNA"/>
</dbReference>
<dbReference type="GO" id="GO:0140097">
    <property type="term" value="F:catalytic activity, acting on DNA"/>
    <property type="evidence" value="ECO:0007669"/>
    <property type="project" value="UniProtKB-ARBA"/>
</dbReference>
<comment type="cofactor">
    <cofactor evidence="1">
        <name>[4Fe-4S] cluster</name>
        <dbReference type="ChEBI" id="CHEBI:49883"/>
    </cofactor>
</comment>
<dbReference type="RefSeq" id="WP_068550663.1">
    <property type="nucleotide sequence ID" value="NZ_AP013035.1"/>
</dbReference>
<evidence type="ECO:0000313" key="9">
    <source>
        <dbReference type="EMBL" id="BAT72497.1"/>
    </source>
</evidence>
<dbReference type="InterPro" id="IPR010994">
    <property type="entry name" value="RuvA_2-like"/>
</dbReference>
<dbReference type="InterPro" id="IPR000445">
    <property type="entry name" value="HhH_motif"/>
</dbReference>
<evidence type="ECO:0000256" key="7">
    <source>
        <dbReference type="ARBA" id="ARBA00023204"/>
    </source>
</evidence>
<dbReference type="STRING" id="1298851.TST_1713"/>
<keyword evidence="3" id="KW-0479">Metal-binding</keyword>
<proteinExistence type="predicted"/>
<evidence type="ECO:0000259" key="8">
    <source>
        <dbReference type="PROSITE" id="PS51918"/>
    </source>
</evidence>
<dbReference type="SUPFAM" id="SSF102114">
    <property type="entry name" value="Radical SAM enzymes"/>
    <property type="match status" value="1"/>
</dbReference>
<dbReference type="InterPro" id="IPR006638">
    <property type="entry name" value="Elp3/MiaA/NifB-like_rSAM"/>
</dbReference>
<evidence type="ECO:0000256" key="6">
    <source>
        <dbReference type="ARBA" id="ARBA00023014"/>
    </source>
</evidence>
<protein>
    <submittedName>
        <fullName evidence="9">Radical SAM domain protein</fullName>
    </submittedName>
</protein>
<dbReference type="InterPro" id="IPR013785">
    <property type="entry name" value="Aldolase_TIM"/>
</dbReference>
<keyword evidence="4" id="KW-0227">DNA damage</keyword>
<dbReference type="OrthoDB" id="9801154at2"/>
<evidence type="ECO:0000256" key="5">
    <source>
        <dbReference type="ARBA" id="ARBA00023004"/>
    </source>
</evidence>
<keyword evidence="7" id="KW-0234">DNA repair</keyword>
<sequence>MLIKKAFDIYAKLAILGVHSRFDVCSMWEANDLNVTVPGIYHAKTSSGKVPILKVLFTNHCERNCNYCSNRKDRDKGERLSFTVDELVRVTQQLYSKGYIRGLFLSSGTGPSSVETFIKMGEVAKRLKKRGFKGYIHLKVLPYVPLDIVDYYARYASRVSYNLEAPSEDILQVLSKDKSLKYGFKVLSRFKGSTQFVVDYGVDRDKEYLIAMKRLFELGVKRVYFKAFVPIKDTPMEVLRPGSKSREHHLYQASFLVQRYGFSPEDLLEGDSLPETSDLKLYWAMKNREFFPVEITKASYEDLLKVPGIGPRTAKRILRFLRRNELTEEGLKKLLPSVRKSLPFILFRGRRIWEDGDTFSMLPLFSETGAECL</sequence>
<feature type="domain" description="Radical SAM core" evidence="8">
    <location>
        <begin position="47"/>
        <end position="266"/>
    </location>
</feature>